<dbReference type="InterPro" id="IPR023365">
    <property type="entry name" value="Sortase_dom-sf"/>
</dbReference>
<dbReference type="Gene3D" id="2.40.260.10">
    <property type="entry name" value="Sortase"/>
    <property type="match status" value="1"/>
</dbReference>
<proteinExistence type="predicted"/>
<feature type="active site" description="Acyl-thioester intermediate" evidence="2">
    <location>
        <position position="208"/>
    </location>
</feature>
<evidence type="ECO:0000256" key="3">
    <source>
        <dbReference type="SAM" id="MobiDB-lite"/>
    </source>
</evidence>
<feature type="region of interest" description="Disordered" evidence="3">
    <location>
        <begin position="35"/>
        <end position="83"/>
    </location>
</feature>
<protein>
    <submittedName>
        <fullName evidence="4">Class F sortase</fullName>
    </submittedName>
</protein>
<dbReference type="NCBIfam" id="NF033748">
    <property type="entry name" value="class_F_sortase"/>
    <property type="match status" value="1"/>
</dbReference>
<dbReference type="OrthoDB" id="525039at2"/>
<accession>A0A369V4E7</accession>
<dbReference type="AlphaFoldDB" id="A0A369V4E7"/>
<sequence length="233" mass="23998">MISRPSRRSLLLVAVAAVAVLSCTLLAVGLWREAGESGTAPPAPSVTTPAGPETPAGGATGPGTAKPSGGDRHDAGHGPVAALGRSAPAKVNIPAIGVASRLEELGLDGDGVMETPRDPDLAGWYTPGPAPGQRGPAVIAGHVTWNGDRSVFHRLAELTAGDTVTVDRGDGTTATFTVDRVEQYPKDEFPTVDVYRDLDHAGLRLITCAGDYSAADRRYADNIVVYATLSHTG</sequence>
<feature type="compositionally biased region" description="Low complexity" evidence="3">
    <location>
        <begin position="37"/>
        <end position="68"/>
    </location>
</feature>
<dbReference type="Pfam" id="PF04203">
    <property type="entry name" value="Sortase"/>
    <property type="match status" value="1"/>
</dbReference>
<name>A0A369V4E7_9ACTN</name>
<evidence type="ECO:0000313" key="5">
    <source>
        <dbReference type="Proteomes" id="UP000253742"/>
    </source>
</evidence>
<evidence type="ECO:0000256" key="1">
    <source>
        <dbReference type="ARBA" id="ARBA00022801"/>
    </source>
</evidence>
<dbReference type="RefSeq" id="WP_114529869.1">
    <property type="nucleotide sequence ID" value="NZ_QQBH01000011.1"/>
</dbReference>
<evidence type="ECO:0000313" key="4">
    <source>
        <dbReference type="EMBL" id="RDD87577.1"/>
    </source>
</evidence>
<comment type="caution">
    <text evidence="4">The sequence shown here is derived from an EMBL/GenBank/DDBJ whole genome shotgun (WGS) entry which is preliminary data.</text>
</comment>
<dbReference type="SUPFAM" id="SSF63817">
    <property type="entry name" value="Sortase"/>
    <property type="match status" value="1"/>
</dbReference>
<dbReference type="GO" id="GO:0016787">
    <property type="term" value="F:hydrolase activity"/>
    <property type="evidence" value="ECO:0007669"/>
    <property type="project" value="UniProtKB-KW"/>
</dbReference>
<dbReference type="Proteomes" id="UP000253742">
    <property type="component" value="Unassembled WGS sequence"/>
</dbReference>
<keyword evidence="1" id="KW-0378">Hydrolase</keyword>
<reference evidence="4 5" key="1">
    <citation type="submission" date="2018-07" db="EMBL/GenBank/DDBJ databases">
        <title>Genome guided investigation of antibiotics producing actinomycetales strain isolated from a Macau mangrove ecosystem.</title>
        <authorList>
            <person name="Hu D."/>
        </authorList>
    </citation>
    <scope>NUCLEOTIDE SEQUENCE [LARGE SCALE GENOMIC DNA]</scope>
    <source>
        <strain evidence="4 5">2297</strain>
    </source>
</reference>
<evidence type="ECO:0000256" key="2">
    <source>
        <dbReference type="PIRSR" id="PIRSR605754-1"/>
    </source>
</evidence>
<dbReference type="InterPro" id="IPR005754">
    <property type="entry name" value="Sortase"/>
</dbReference>
<organism evidence="4 5">
    <name type="scientific">Streptomyces parvulus</name>
    <dbReference type="NCBI Taxonomy" id="146923"/>
    <lineage>
        <taxon>Bacteria</taxon>
        <taxon>Bacillati</taxon>
        <taxon>Actinomycetota</taxon>
        <taxon>Actinomycetes</taxon>
        <taxon>Kitasatosporales</taxon>
        <taxon>Streptomycetaceae</taxon>
        <taxon>Streptomyces</taxon>
    </lineage>
</organism>
<dbReference type="CDD" id="cd05829">
    <property type="entry name" value="Sortase_F"/>
    <property type="match status" value="1"/>
</dbReference>
<dbReference type="EMBL" id="QQBH01000011">
    <property type="protein sequence ID" value="RDD87577.1"/>
    <property type="molecule type" value="Genomic_DNA"/>
</dbReference>
<feature type="active site" description="Proton donor/acceptor" evidence="2">
    <location>
        <position position="142"/>
    </location>
</feature>
<dbReference type="PROSITE" id="PS51257">
    <property type="entry name" value="PROKAR_LIPOPROTEIN"/>
    <property type="match status" value="1"/>
</dbReference>
<gene>
    <name evidence="4" type="ORF">DVZ84_18230</name>
</gene>
<dbReference type="InterPro" id="IPR042001">
    <property type="entry name" value="Sortase_F"/>
</dbReference>